<reference evidence="1" key="1">
    <citation type="submission" date="2018-02" db="EMBL/GenBank/DDBJ databases">
        <title>Rhizophora mucronata_Transcriptome.</title>
        <authorList>
            <person name="Meera S.P."/>
            <person name="Sreeshan A."/>
            <person name="Augustine A."/>
        </authorList>
    </citation>
    <scope>NUCLEOTIDE SEQUENCE</scope>
    <source>
        <tissue evidence="1">Leaf</tissue>
    </source>
</reference>
<sequence length="12" mass="1436">MQRKANYQRLAG</sequence>
<protein>
    <submittedName>
        <fullName evidence="1">Uncharacterized protein MANES_05G109900</fullName>
    </submittedName>
</protein>
<name>A0A2P2LEB6_RHIMU</name>
<dbReference type="EMBL" id="GGEC01035822">
    <property type="protein sequence ID" value="MBX16306.1"/>
    <property type="molecule type" value="Transcribed_RNA"/>
</dbReference>
<proteinExistence type="predicted"/>
<accession>A0A2P2LEB6</accession>
<evidence type="ECO:0000313" key="1">
    <source>
        <dbReference type="EMBL" id="MBX16306.1"/>
    </source>
</evidence>
<organism evidence="1">
    <name type="scientific">Rhizophora mucronata</name>
    <name type="common">Asiatic mangrove</name>
    <dbReference type="NCBI Taxonomy" id="61149"/>
    <lineage>
        <taxon>Eukaryota</taxon>
        <taxon>Viridiplantae</taxon>
        <taxon>Streptophyta</taxon>
        <taxon>Embryophyta</taxon>
        <taxon>Tracheophyta</taxon>
        <taxon>Spermatophyta</taxon>
        <taxon>Magnoliopsida</taxon>
        <taxon>eudicotyledons</taxon>
        <taxon>Gunneridae</taxon>
        <taxon>Pentapetalae</taxon>
        <taxon>rosids</taxon>
        <taxon>fabids</taxon>
        <taxon>Malpighiales</taxon>
        <taxon>Rhizophoraceae</taxon>
        <taxon>Rhizophora</taxon>
    </lineage>
</organism>